<dbReference type="EMBL" id="CP080598">
    <property type="protein sequence ID" value="QYX31018.1"/>
    <property type="molecule type" value="Genomic_DNA"/>
</dbReference>
<dbReference type="Gene3D" id="3.40.50.1010">
    <property type="entry name" value="5'-nuclease"/>
    <property type="match status" value="1"/>
</dbReference>
<evidence type="ECO:0000313" key="3">
    <source>
        <dbReference type="Proteomes" id="UP000826540"/>
    </source>
</evidence>
<dbReference type="InterPro" id="IPR029060">
    <property type="entry name" value="PIN-like_dom_sf"/>
</dbReference>
<sequence length="103" mass="11998">MNEHLPKILKKRNIPLEPFLNAIDKLQKVVMPIDEEIYLEYEEDAKKRMEERDIKDGQIVALALALNSPIWTEDQDFFGIGIATWNTRNVEIYLEDVLKAQLG</sequence>
<gene>
    <name evidence="2" type="ORF">K2F26_19515</name>
</gene>
<dbReference type="Proteomes" id="UP000826540">
    <property type="component" value="Chromosome"/>
</dbReference>
<keyword evidence="3" id="KW-1185">Reference proteome</keyword>
<evidence type="ECO:0000259" key="1">
    <source>
        <dbReference type="Pfam" id="PF10130"/>
    </source>
</evidence>
<reference evidence="2 3" key="1">
    <citation type="journal article" date="2022" name="J. Am. Chem. Soc.">
        <title>Biosynthesis of Guanitoxin Enables Global Environmental Detection in Freshwater Cyanobacteria.</title>
        <authorList>
            <person name="Lima S.T."/>
            <person name="Fallon T.R."/>
            <person name="Cordoza J.L."/>
            <person name="Chekan J.R."/>
            <person name="Delbaje E."/>
            <person name="Hopiavuori A.R."/>
            <person name="Alvarenga D.O."/>
            <person name="Wood S.M."/>
            <person name="Luhavaya H."/>
            <person name="Baumgartner J.T."/>
            <person name="Dorr F.A."/>
            <person name="Etchegaray A."/>
            <person name="Pinto E."/>
            <person name="McKinnie S.M.K."/>
            <person name="Fiore M.F."/>
            <person name="Moore B.S."/>
        </authorList>
    </citation>
    <scope>NUCLEOTIDE SEQUENCE [LARGE SCALE GENOMIC DNA]</scope>
    <source>
        <strain evidence="2 3">ITEP-024</strain>
    </source>
</reference>
<proteinExistence type="predicted"/>
<evidence type="ECO:0000313" key="2">
    <source>
        <dbReference type="EMBL" id="QYX31018.1"/>
    </source>
</evidence>
<protein>
    <recommendedName>
        <fullName evidence="1">PIN domain-containing protein</fullName>
    </recommendedName>
</protein>
<organism evidence="2 3">
    <name type="scientific">Sphaerospermopsis torques-reginae ITEP-024</name>
    <dbReference type="NCBI Taxonomy" id="984208"/>
    <lineage>
        <taxon>Bacteria</taxon>
        <taxon>Bacillati</taxon>
        <taxon>Cyanobacteriota</taxon>
        <taxon>Cyanophyceae</taxon>
        <taxon>Nostocales</taxon>
        <taxon>Aphanizomenonaceae</taxon>
        <taxon>Sphaerospermopsis</taxon>
        <taxon>Sphaerospermopsis torques-reginae</taxon>
    </lineage>
</organism>
<feature type="domain" description="PIN" evidence="1">
    <location>
        <begin position="2"/>
        <end position="94"/>
    </location>
</feature>
<dbReference type="RefSeq" id="WP_220609127.1">
    <property type="nucleotide sequence ID" value="NZ_CP080598.1"/>
</dbReference>
<name>A0ABX8WX58_9CYAN</name>
<dbReference type="Pfam" id="PF10130">
    <property type="entry name" value="PIN_2"/>
    <property type="match status" value="1"/>
</dbReference>
<dbReference type="SUPFAM" id="SSF88723">
    <property type="entry name" value="PIN domain-like"/>
    <property type="match status" value="1"/>
</dbReference>
<accession>A0ABX8WX58</accession>
<dbReference type="InterPro" id="IPR002716">
    <property type="entry name" value="PIN_dom"/>
</dbReference>